<dbReference type="Proteomes" id="UP001500618">
    <property type="component" value="Unassembled WGS sequence"/>
</dbReference>
<dbReference type="EMBL" id="BAAANY010000007">
    <property type="protein sequence ID" value="GAA1669320.1"/>
    <property type="molecule type" value="Genomic_DNA"/>
</dbReference>
<feature type="region of interest" description="Disordered" evidence="1">
    <location>
        <begin position="48"/>
        <end position="77"/>
    </location>
</feature>
<proteinExistence type="predicted"/>
<accession>A0ABN2GD69</accession>
<evidence type="ECO:0000256" key="1">
    <source>
        <dbReference type="SAM" id="MobiDB-lite"/>
    </source>
</evidence>
<reference evidence="2 3" key="1">
    <citation type="journal article" date="2019" name="Int. J. Syst. Evol. Microbiol.">
        <title>The Global Catalogue of Microorganisms (GCM) 10K type strain sequencing project: providing services to taxonomists for standard genome sequencing and annotation.</title>
        <authorList>
            <consortium name="The Broad Institute Genomics Platform"/>
            <consortium name="The Broad Institute Genome Sequencing Center for Infectious Disease"/>
            <person name="Wu L."/>
            <person name="Ma J."/>
        </authorList>
    </citation>
    <scope>NUCLEOTIDE SEQUENCE [LARGE SCALE GENOMIC DNA]</scope>
    <source>
        <strain evidence="2 3">JCM 14718</strain>
    </source>
</reference>
<sequence>MPSPAEPAAVGTATGRGWAGCVNGGVAGQAGAVRTVADPDAGCPYAGRPDTGCPDTGCPDTGWAEVGIPETGGPDTG</sequence>
<name>A0ABN2GD69_9ACTN</name>
<keyword evidence="3" id="KW-1185">Reference proteome</keyword>
<evidence type="ECO:0000313" key="2">
    <source>
        <dbReference type="EMBL" id="GAA1669320.1"/>
    </source>
</evidence>
<organism evidence="2 3">
    <name type="scientific">Fodinicola feengrottensis</name>
    <dbReference type="NCBI Taxonomy" id="435914"/>
    <lineage>
        <taxon>Bacteria</taxon>
        <taxon>Bacillati</taxon>
        <taxon>Actinomycetota</taxon>
        <taxon>Actinomycetes</taxon>
        <taxon>Mycobacteriales</taxon>
        <taxon>Fodinicola</taxon>
    </lineage>
</organism>
<protein>
    <submittedName>
        <fullName evidence="2">Uncharacterized protein</fullName>
    </submittedName>
</protein>
<evidence type="ECO:0000313" key="3">
    <source>
        <dbReference type="Proteomes" id="UP001500618"/>
    </source>
</evidence>
<gene>
    <name evidence="2" type="ORF">GCM10009765_18480</name>
</gene>
<comment type="caution">
    <text evidence="2">The sequence shown here is derived from an EMBL/GenBank/DDBJ whole genome shotgun (WGS) entry which is preliminary data.</text>
</comment>